<dbReference type="HOGENOM" id="CLU_177323_0_0_1"/>
<reference evidence="1" key="1">
    <citation type="journal article" date="2012" name="Nature">
        <title>The tomato genome sequence provides insights into fleshy fruit evolution.</title>
        <authorList>
            <consortium name="Tomato Genome Consortium"/>
        </authorList>
    </citation>
    <scope>NUCLEOTIDE SEQUENCE [LARGE SCALE GENOMIC DNA]</scope>
    <source>
        <strain evidence="1">cv. Heinz 1706</strain>
    </source>
</reference>
<keyword evidence="2" id="KW-1185">Reference proteome</keyword>
<proteinExistence type="predicted"/>
<dbReference type="PaxDb" id="4081-Solyc10g045450.1.1"/>
<dbReference type="PANTHER" id="PTHR45825">
    <property type="entry name" value="GRANULE-BOUND STARCH SYNTHASE 1, CHLOROPLASTIC/AMYLOPLASTIC"/>
    <property type="match status" value="1"/>
</dbReference>
<dbReference type="AlphaFoldDB" id="K4CZR2"/>
<dbReference type="Gene3D" id="3.40.50.2000">
    <property type="entry name" value="Glycogen Phosphorylase B"/>
    <property type="match status" value="1"/>
</dbReference>
<sequence length="82" mass="9329">MDPFKLYDPVEGEHFNIFVAGIKTTGKPQYKVALQKEVGLPVRDDVTLISFTVRHCSLQKGIDPIAESVPWMIVQSRMNRLK</sequence>
<evidence type="ECO:0000313" key="1">
    <source>
        <dbReference type="EnsemblPlants" id="Solyc10g045450.1.1"/>
    </source>
</evidence>
<dbReference type="EnsemblPlants" id="Solyc10g045450.1.1">
    <property type="protein sequence ID" value="Solyc10g045450.1.1"/>
    <property type="gene ID" value="Solyc10g045450.1"/>
</dbReference>
<organism evidence="1">
    <name type="scientific">Solanum lycopersicum</name>
    <name type="common">Tomato</name>
    <name type="synonym">Lycopersicon esculentum</name>
    <dbReference type="NCBI Taxonomy" id="4081"/>
    <lineage>
        <taxon>Eukaryota</taxon>
        <taxon>Viridiplantae</taxon>
        <taxon>Streptophyta</taxon>
        <taxon>Embryophyta</taxon>
        <taxon>Tracheophyta</taxon>
        <taxon>Spermatophyta</taxon>
        <taxon>Magnoliopsida</taxon>
        <taxon>eudicotyledons</taxon>
        <taxon>Gunneridae</taxon>
        <taxon>Pentapetalae</taxon>
        <taxon>asterids</taxon>
        <taxon>lamiids</taxon>
        <taxon>Solanales</taxon>
        <taxon>Solanaceae</taxon>
        <taxon>Solanoideae</taxon>
        <taxon>Solaneae</taxon>
        <taxon>Solanum</taxon>
        <taxon>Solanum subgen. Lycopersicon</taxon>
    </lineage>
</organism>
<reference evidence="1" key="2">
    <citation type="submission" date="2015-06" db="UniProtKB">
        <authorList>
            <consortium name="EnsemblPlants"/>
        </authorList>
    </citation>
    <scope>IDENTIFICATION</scope>
    <source>
        <strain evidence="1">cv. Heinz 1706</strain>
    </source>
</reference>
<protein>
    <submittedName>
        <fullName evidence="1">Uncharacterized protein</fullName>
    </submittedName>
</protein>
<dbReference type="STRING" id="4081.K4CZR2"/>
<dbReference type="PhylomeDB" id="K4CZR2"/>
<dbReference type="InParanoid" id="K4CZR2"/>
<dbReference type="Gramene" id="Solyc10g045450.1.1">
    <property type="protein sequence ID" value="Solyc10g045450.1.1"/>
    <property type="gene ID" value="Solyc10g045450.1"/>
</dbReference>
<accession>K4CZR2</accession>
<evidence type="ECO:0000313" key="2">
    <source>
        <dbReference type="Proteomes" id="UP000004994"/>
    </source>
</evidence>
<dbReference type="Proteomes" id="UP000004994">
    <property type="component" value="Chromosome 10"/>
</dbReference>
<name>K4CZR2_SOLLC</name>
<dbReference type="PANTHER" id="PTHR45825:SF2">
    <property type="entry name" value="STARCH SYNTHASE 2, CHLOROPLASTIC_AMYLOPLASTIC"/>
    <property type="match status" value="1"/>
</dbReference>
<dbReference type="SMR" id="K4CZR2"/>